<comment type="caution">
    <text evidence="2">The sequence shown here is derived from an EMBL/GenBank/DDBJ whole genome shotgun (WGS) entry which is preliminary data.</text>
</comment>
<evidence type="ECO:0000313" key="3">
    <source>
        <dbReference type="Proteomes" id="UP000245962"/>
    </source>
</evidence>
<proteinExistence type="predicted"/>
<dbReference type="RefSeq" id="WP_116694739.1">
    <property type="nucleotide sequence ID" value="NZ_QEHR01000006.1"/>
</dbReference>
<reference evidence="2 3" key="1">
    <citation type="submission" date="2018-04" db="EMBL/GenBank/DDBJ databases">
        <title>Marixanthomonas spongiae HN-E44 sp. nov., isolated from a marine sponge.</title>
        <authorList>
            <person name="Luo L."/>
            <person name="Zhuang L."/>
        </authorList>
    </citation>
    <scope>NUCLEOTIDE SEQUENCE [LARGE SCALE GENOMIC DNA]</scope>
    <source>
        <strain evidence="2 3">HN-E44</strain>
    </source>
</reference>
<organism evidence="2 3">
    <name type="scientific">Marixanthomonas spongiae</name>
    <dbReference type="NCBI Taxonomy" id="2174845"/>
    <lineage>
        <taxon>Bacteria</taxon>
        <taxon>Pseudomonadati</taxon>
        <taxon>Bacteroidota</taxon>
        <taxon>Flavobacteriia</taxon>
        <taxon>Flavobacteriales</taxon>
        <taxon>Flavobacteriaceae</taxon>
        <taxon>Marixanthomonas</taxon>
    </lineage>
</organism>
<dbReference type="Pfam" id="PF11188">
    <property type="entry name" value="DUF2975"/>
    <property type="match status" value="1"/>
</dbReference>
<sequence length="115" mass="13140">MPRVFLMLALIEYILFIIGLYFLKVSLTHIVQGNYYSEKVISNFNTAGKLLISVGVTTLLLRFLADILLIDRLALTLDFTAYSLLFVIIMGFFFMLFSTVFANAKKLKEENDLTI</sequence>
<keyword evidence="3" id="KW-1185">Reference proteome</keyword>
<feature type="transmembrane region" description="Helical" evidence="1">
    <location>
        <begin position="48"/>
        <end position="70"/>
    </location>
</feature>
<evidence type="ECO:0000313" key="2">
    <source>
        <dbReference type="EMBL" id="PVW14249.1"/>
    </source>
</evidence>
<evidence type="ECO:0008006" key="4">
    <source>
        <dbReference type="Google" id="ProtNLM"/>
    </source>
</evidence>
<keyword evidence="1" id="KW-1133">Transmembrane helix</keyword>
<feature type="transmembrane region" description="Helical" evidence="1">
    <location>
        <begin position="6"/>
        <end position="27"/>
    </location>
</feature>
<protein>
    <recommendedName>
        <fullName evidence="4">DUF2975 domain-containing protein</fullName>
    </recommendedName>
</protein>
<dbReference type="OrthoDB" id="1448668at2"/>
<keyword evidence="1" id="KW-0812">Transmembrane</keyword>
<keyword evidence="1" id="KW-0472">Membrane</keyword>
<dbReference type="Proteomes" id="UP000245962">
    <property type="component" value="Unassembled WGS sequence"/>
</dbReference>
<gene>
    <name evidence="2" type="ORF">DDV96_10605</name>
</gene>
<accession>A0A2U0HZK0</accession>
<dbReference type="InterPro" id="IPR021354">
    <property type="entry name" value="DUF2975"/>
</dbReference>
<dbReference type="AlphaFoldDB" id="A0A2U0HZK0"/>
<dbReference type="EMBL" id="QEHR01000006">
    <property type="protein sequence ID" value="PVW14249.1"/>
    <property type="molecule type" value="Genomic_DNA"/>
</dbReference>
<name>A0A2U0HZK0_9FLAO</name>
<feature type="transmembrane region" description="Helical" evidence="1">
    <location>
        <begin position="82"/>
        <end position="102"/>
    </location>
</feature>
<evidence type="ECO:0000256" key="1">
    <source>
        <dbReference type="SAM" id="Phobius"/>
    </source>
</evidence>